<accession>A0A2Z6AZT4</accession>
<gene>
    <name evidence="2" type="ORF">DFE_2036</name>
</gene>
<proteinExistence type="predicted"/>
<evidence type="ECO:0000313" key="3">
    <source>
        <dbReference type="Proteomes" id="UP000269883"/>
    </source>
</evidence>
<dbReference type="Proteomes" id="UP000269883">
    <property type="component" value="Chromosome"/>
</dbReference>
<name>A0A2Z6AZT4_9BACT</name>
<dbReference type="InterPro" id="IPR043732">
    <property type="entry name" value="DUF5675"/>
</dbReference>
<dbReference type="AlphaFoldDB" id="A0A2Z6AZT4"/>
<reference evidence="2 3" key="1">
    <citation type="journal article" date="2018" name="Sci. Adv.">
        <title>Multi-heme cytochromes provide a pathway for survival in energy-limited environments.</title>
        <authorList>
            <person name="Deng X."/>
            <person name="Dohmae N."/>
            <person name="Nealson K.H."/>
            <person name="Hashimoto K."/>
            <person name="Okamoto A."/>
        </authorList>
    </citation>
    <scope>NUCLEOTIDE SEQUENCE [LARGE SCALE GENOMIC DNA]</scope>
    <source>
        <strain evidence="2 3">IS5</strain>
    </source>
</reference>
<organism evidence="2 3">
    <name type="scientific">Desulfovibrio ferrophilus</name>
    <dbReference type="NCBI Taxonomy" id="241368"/>
    <lineage>
        <taxon>Bacteria</taxon>
        <taxon>Pseudomonadati</taxon>
        <taxon>Thermodesulfobacteriota</taxon>
        <taxon>Desulfovibrionia</taxon>
        <taxon>Desulfovibrionales</taxon>
        <taxon>Desulfovibrionaceae</taxon>
        <taxon>Desulfovibrio</taxon>
    </lineage>
</organism>
<dbReference type="KEGG" id="dfl:DFE_2036"/>
<sequence length="136" mass="15118">MRNMPIVELIRLEEAPLGSFGVLRMNKEVVCVTLEPPDKLNAQDVSSIPAQQYLCARVDSPRFGNTFQVQDVPGRTRVLFHSGNTVEDTRGCVLLGTSYGMLGQERGVLGSRNAFNLFMENLSGVDGFHLTILERY</sequence>
<keyword evidence="3" id="KW-1185">Reference proteome</keyword>
<protein>
    <recommendedName>
        <fullName evidence="1">DUF5675 domain-containing protein</fullName>
    </recommendedName>
</protein>
<evidence type="ECO:0000259" key="1">
    <source>
        <dbReference type="Pfam" id="PF18925"/>
    </source>
</evidence>
<dbReference type="Pfam" id="PF18925">
    <property type="entry name" value="DUF5675"/>
    <property type="match status" value="1"/>
</dbReference>
<evidence type="ECO:0000313" key="2">
    <source>
        <dbReference type="EMBL" id="BBD08762.1"/>
    </source>
</evidence>
<feature type="domain" description="DUF5675" evidence="1">
    <location>
        <begin position="9"/>
        <end position="123"/>
    </location>
</feature>
<dbReference type="EMBL" id="AP017378">
    <property type="protein sequence ID" value="BBD08762.1"/>
    <property type="molecule type" value="Genomic_DNA"/>
</dbReference>